<name>A0A4D6M724_VIGUN</name>
<evidence type="ECO:0000313" key="2">
    <source>
        <dbReference type="EMBL" id="QCD96338.1"/>
    </source>
</evidence>
<evidence type="ECO:0000256" key="1">
    <source>
        <dbReference type="SAM" id="MobiDB-lite"/>
    </source>
</evidence>
<feature type="compositionally biased region" description="Basic and acidic residues" evidence="1">
    <location>
        <begin position="126"/>
        <end position="135"/>
    </location>
</feature>
<dbReference type="AlphaFoldDB" id="A0A4D6M724"/>
<proteinExistence type="predicted"/>
<keyword evidence="3" id="KW-1185">Reference proteome</keyword>
<organism evidence="2 3">
    <name type="scientific">Vigna unguiculata</name>
    <name type="common">Cowpea</name>
    <dbReference type="NCBI Taxonomy" id="3917"/>
    <lineage>
        <taxon>Eukaryota</taxon>
        <taxon>Viridiplantae</taxon>
        <taxon>Streptophyta</taxon>
        <taxon>Embryophyta</taxon>
        <taxon>Tracheophyta</taxon>
        <taxon>Spermatophyta</taxon>
        <taxon>Magnoliopsida</taxon>
        <taxon>eudicotyledons</taxon>
        <taxon>Gunneridae</taxon>
        <taxon>Pentapetalae</taxon>
        <taxon>rosids</taxon>
        <taxon>fabids</taxon>
        <taxon>Fabales</taxon>
        <taxon>Fabaceae</taxon>
        <taxon>Papilionoideae</taxon>
        <taxon>50 kb inversion clade</taxon>
        <taxon>NPAAA clade</taxon>
        <taxon>indigoferoid/millettioid clade</taxon>
        <taxon>Phaseoleae</taxon>
        <taxon>Vigna</taxon>
    </lineage>
</organism>
<sequence>MAVPPSSHRTTTTNLHLCTSGTQIHAAVATHHLYSGSSNTFIVFEPPSSIASTFHATASHQPFSIQIFDVHATHLRTRASRHQTKQTAATIDEDMRHYPLGPATMEKKTSPEKEERPTVIAHQRNQGKEEGGVKP</sequence>
<feature type="compositionally biased region" description="Basic and acidic residues" evidence="1">
    <location>
        <begin position="105"/>
        <end position="117"/>
    </location>
</feature>
<evidence type="ECO:0000313" key="3">
    <source>
        <dbReference type="Proteomes" id="UP000501690"/>
    </source>
</evidence>
<accession>A0A4D6M724</accession>
<dbReference type="EMBL" id="CP039350">
    <property type="protein sequence ID" value="QCD96338.1"/>
    <property type="molecule type" value="Genomic_DNA"/>
</dbReference>
<dbReference type="Proteomes" id="UP000501690">
    <property type="component" value="Linkage Group LG6"/>
</dbReference>
<reference evidence="2 3" key="1">
    <citation type="submission" date="2019-04" db="EMBL/GenBank/DDBJ databases">
        <title>An improved genome assembly and genetic linkage map for asparagus bean, Vigna unguiculata ssp. sesquipedialis.</title>
        <authorList>
            <person name="Xia Q."/>
            <person name="Zhang R."/>
            <person name="Dong Y."/>
        </authorList>
    </citation>
    <scope>NUCLEOTIDE SEQUENCE [LARGE SCALE GENOMIC DNA]</scope>
    <source>
        <tissue evidence="2">Leaf</tissue>
    </source>
</reference>
<gene>
    <name evidence="2" type="ORF">DEO72_LG6g1040</name>
</gene>
<protein>
    <submittedName>
        <fullName evidence="2">Uncharacterized protein</fullName>
    </submittedName>
</protein>
<feature type="region of interest" description="Disordered" evidence="1">
    <location>
        <begin position="77"/>
        <end position="135"/>
    </location>
</feature>